<evidence type="ECO:0000313" key="7">
    <source>
        <dbReference type="EMBL" id="KAB0804988.1"/>
    </source>
</evidence>
<keyword evidence="2" id="KW-0548">Nucleotidyltransferase</keyword>
<name>A0A5N4B609_PHOPY</name>
<dbReference type="Gene3D" id="4.10.60.10">
    <property type="entry name" value="Zinc finger, CCHC-type"/>
    <property type="match status" value="1"/>
</dbReference>
<dbReference type="Proteomes" id="UP000327044">
    <property type="component" value="Unassembled WGS sequence"/>
</dbReference>
<keyword evidence="1" id="KW-0808">Transferase</keyword>
<dbReference type="InterPro" id="IPR001878">
    <property type="entry name" value="Znf_CCHC"/>
</dbReference>
<dbReference type="InterPro" id="IPR021109">
    <property type="entry name" value="Peptidase_aspartic_dom_sf"/>
</dbReference>
<comment type="caution">
    <text evidence="7">The sequence shown here is derived from an EMBL/GenBank/DDBJ whole genome shotgun (WGS) entry which is preliminary data.</text>
</comment>
<evidence type="ECO:0000256" key="3">
    <source>
        <dbReference type="ARBA" id="ARBA00022722"/>
    </source>
</evidence>
<dbReference type="GO" id="GO:0016779">
    <property type="term" value="F:nucleotidyltransferase activity"/>
    <property type="evidence" value="ECO:0007669"/>
    <property type="project" value="UniProtKB-KW"/>
</dbReference>
<dbReference type="InterPro" id="IPR036875">
    <property type="entry name" value="Znf_CCHC_sf"/>
</dbReference>
<feature type="domain" description="CCHC-type" evidence="6">
    <location>
        <begin position="165"/>
        <end position="181"/>
    </location>
</feature>
<evidence type="ECO:0000259" key="6">
    <source>
        <dbReference type="SMART" id="SM00343"/>
    </source>
</evidence>
<dbReference type="AlphaFoldDB" id="A0A5N4B609"/>
<evidence type="ECO:0000256" key="4">
    <source>
        <dbReference type="ARBA" id="ARBA00022759"/>
    </source>
</evidence>
<dbReference type="GO" id="GO:0004519">
    <property type="term" value="F:endonuclease activity"/>
    <property type="evidence" value="ECO:0007669"/>
    <property type="project" value="UniProtKB-KW"/>
</dbReference>
<dbReference type="SUPFAM" id="SSF57756">
    <property type="entry name" value="Retrovirus zinc finger-like domains"/>
    <property type="match status" value="1"/>
</dbReference>
<dbReference type="Gene3D" id="2.40.70.10">
    <property type="entry name" value="Acid Proteases"/>
    <property type="match status" value="1"/>
</dbReference>
<protein>
    <recommendedName>
        <fullName evidence="6">CCHC-type domain-containing protein</fullName>
    </recommendedName>
</protein>
<dbReference type="InterPro" id="IPR018061">
    <property type="entry name" value="Retropepsins"/>
</dbReference>
<evidence type="ECO:0000256" key="1">
    <source>
        <dbReference type="ARBA" id="ARBA00022679"/>
    </source>
</evidence>
<dbReference type="SUPFAM" id="SSF50630">
    <property type="entry name" value="Acid proteases"/>
    <property type="match status" value="1"/>
</dbReference>
<sequence>MGPEAYDVLCDKISPELPNTKTYVELVDTMKSHFNPEPLEIAENFRFLQRKQHEGEKVKDYLTALQKLAITCNFGQYLKKALRNKFVFGLRAQNIQSRLLEVKDVTIEKAIEVAISMETSHRDAAQLHNASGSVNQITYKNKRLNNTSKNQSTTTNTNVTNKPIVCFRCGINNHTANKCMKKNLHCTSCNAKGHVSKVCLKNKANANQVEEILSINTEHINYREKFAVTLKLNDVLMEFEVDSGAAVSIISRNLFQKFFPNLKLQTTNLKLITYCKNELEVMGYAEITVTYKNITKTLNLYIINLDRKPLLGREWIRQLAIDFVDVSQVTNSQISPNPLALENIMNKYHTVFDEKIGKILGLQATLKFKDNITPFFFKPRKVPYTLLPKVEKELEFLESEGVLTKI</sequence>
<keyword evidence="8" id="KW-1185">Reference proteome</keyword>
<reference evidence="7 8" key="1">
    <citation type="journal article" date="2018" name="Elife">
        <title>Firefly genomes illuminate parallel origins of bioluminescence in beetles.</title>
        <authorList>
            <person name="Fallon T.R."/>
            <person name="Lower S.E."/>
            <person name="Chang C.H."/>
            <person name="Bessho-Uehara M."/>
            <person name="Martin G.J."/>
            <person name="Bewick A.J."/>
            <person name="Behringer M."/>
            <person name="Debat H.J."/>
            <person name="Wong I."/>
            <person name="Day J.C."/>
            <person name="Suvorov A."/>
            <person name="Silva C.J."/>
            <person name="Stanger-Hall K.F."/>
            <person name="Hall D.W."/>
            <person name="Schmitz R.J."/>
            <person name="Nelson D.R."/>
            <person name="Lewis S.M."/>
            <person name="Shigenobu S."/>
            <person name="Bybee S.M."/>
            <person name="Larracuente A.M."/>
            <person name="Oba Y."/>
            <person name="Weng J.K."/>
        </authorList>
    </citation>
    <scope>NUCLEOTIDE SEQUENCE [LARGE SCALE GENOMIC DNA]</scope>
    <source>
        <strain evidence="7">1611_PpyrPB1</strain>
        <tissue evidence="7">Whole body</tissue>
    </source>
</reference>
<proteinExistence type="predicted"/>
<keyword evidence="3" id="KW-0540">Nuclease</keyword>
<dbReference type="InParanoid" id="A0A5N4B609"/>
<organism evidence="7 8">
    <name type="scientific">Photinus pyralis</name>
    <name type="common">Common eastern firefly</name>
    <name type="synonym">Lampyris pyralis</name>
    <dbReference type="NCBI Taxonomy" id="7054"/>
    <lineage>
        <taxon>Eukaryota</taxon>
        <taxon>Metazoa</taxon>
        <taxon>Ecdysozoa</taxon>
        <taxon>Arthropoda</taxon>
        <taxon>Hexapoda</taxon>
        <taxon>Insecta</taxon>
        <taxon>Pterygota</taxon>
        <taxon>Neoptera</taxon>
        <taxon>Endopterygota</taxon>
        <taxon>Coleoptera</taxon>
        <taxon>Polyphaga</taxon>
        <taxon>Elateriformia</taxon>
        <taxon>Elateroidea</taxon>
        <taxon>Lampyridae</taxon>
        <taxon>Lampyrinae</taxon>
        <taxon>Photinus</taxon>
    </lineage>
</organism>
<evidence type="ECO:0000256" key="2">
    <source>
        <dbReference type="ARBA" id="ARBA00022695"/>
    </source>
</evidence>
<evidence type="ECO:0000313" key="8">
    <source>
        <dbReference type="Proteomes" id="UP000327044"/>
    </source>
</evidence>
<dbReference type="GO" id="GO:0016787">
    <property type="term" value="F:hydrolase activity"/>
    <property type="evidence" value="ECO:0007669"/>
    <property type="project" value="UniProtKB-KW"/>
</dbReference>
<feature type="domain" description="CCHC-type" evidence="6">
    <location>
        <begin position="185"/>
        <end position="201"/>
    </location>
</feature>
<dbReference type="EMBL" id="VVIM01000001">
    <property type="protein sequence ID" value="KAB0804988.1"/>
    <property type="molecule type" value="Genomic_DNA"/>
</dbReference>
<accession>A0A5N4B609</accession>
<evidence type="ECO:0000256" key="5">
    <source>
        <dbReference type="ARBA" id="ARBA00022801"/>
    </source>
</evidence>
<keyword evidence="4" id="KW-0255">Endonuclease</keyword>
<dbReference type="Pfam" id="PF00077">
    <property type="entry name" value="RVP"/>
    <property type="match status" value="1"/>
</dbReference>
<dbReference type="InterPro" id="IPR050951">
    <property type="entry name" value="Retrovirus_Pol_polyprotein"/>
</dbReference>
<keyword evidence="5" id="KW-0378">Hydrolase</keyword>
<dbReference type="PANTHER" id="PTHR37984">
    <property type="entry name" value="PROTEIN CBG26694"/>
    <property type="match status" value="1"/>
</dbReference>
<dbReference type="GO" id="GO:0003676">
    <property type="term" value="F:nucleic acid binding"/>
    <property type="evidence" value="ECO:0007669"/>
    <property type="project" value="InterPro"/>
</dbReference>
<dbReference type="PANTHER" id="PTHR37984:SF5">
    <property type="entry name" value="PROTEIN NYNRIN-LIKE"/>
    <property type="match status" value="1"/>
</dbReference>
<dbReference type="SMART" id="SM00343">
    <property type="entry name" value="ZnF_C2HC"/>
    <property type="match status" value="2"/>
</dbReference>
<gene>
    <name evidence="7" type="ORF">PPYR_01958</name>
</gene>
<dbReference type="GO" id="GO:0008270">
    <property type="term" value="F:zinc ion binding"/>
    <property type="evidence" value="ECO:0007669"/>
    <property type="project" value="InterPro"/>
</dbReference>